<dbReference type="InterPro" id="IPR000519">
    <property type="entry name" value="P_trefoil_dom"/>
</dbReference>
<dbReference type="SUPFAM" id="SSF56436">
    <property type="entry name" value="C-type lectin-like"/>
    <property type="match status" value="3"/>
</dbReference>
<feature type="domain" description="P-type" evidence="6">
    <location>
        <begin position="381"/>
        <end position="422"/>
    </location>
</feature>
<dbReference type="InterPro" id="IPR044913">
    <property type="entry name" value="P_trefoil_dom_sf"/>
</dbReference>
<feature type="region of interest" description="Disordered" evidence="3">
    <location>
        <begin position="589"/>
        <end position="624"/>
    </location>
</feature>
<keyword evidence="4" id="KW-0472">Membrane</keyword>
<name>A0ABN7RV83_OIKDI</name>
<reference evidence="7 8" key="1">
    <citation type="submission" date="2021-04" db="EMBL/GenBank/DDBJ databases">
        <authorList>
            <person name="Bliznina A."/>
        </authorList>
    </citation>
    <scope>NUCLEOTIDE SEQUENCE [LARGE SCALE GENOMIC DNA]</scope>
</reference>
<evidence type="ECO:0000256" key="2">
    <source>
        <dbReference type="PROSITE-ProRule" id="PRU00779"/>
    </source>
</evidence>
<gene>
    <name evidence="7" type="ORF">OKIOD_LOCUS1379</name>
</gene>
<evidence type="ECO:0000256" key="4">
    <source>
        <dbReference type="SAM" id="Phobius"/>
    </source>
</evidence>
<feature type="transmembrane region" description="Helical" evidence="4">
    <location>
        <begin position="553"/>
        <end position="574"/>
    </location>
</feature>
<dbReference type="CDD" id="cd00037">
    <property type="entry name" value="CLECT"/>
    <property type="match status" value="2"/>
</dbReference>
<keyword evidence="1" id="KW-1015">Disulfide bond</keyword>
<keyword evidence="4" id="KW-1133">Transmembrane helix</keyword>
<dbReference type="PROSITE" id="PS50041">
    <property type="entry name" value="C_TYPE_LECTIN_2"/>
    <property type="match status" value="3"/>
</dbReference>
<evidence type="ECO:0000256" key="3">
    <source>
        <dbReference type="SAM" id="MobiDB-lite"/>
    </source>
</evidence>
<dbReference type="Pfam" id="PF00059">
    <property type="entry name" value="Lectin_C"/>
    <property type="match status" value="3"/>
</dbReference>
<dbReference type="InterPro" id="IPR016187">
    <property type="entry name" value="CTDL_fold"/>
</dbReference>
<accession>A0ABN7RV83</accession>
<evidence type="ECO:0000259" key="6">
    <source>
        <dbReference type="PROSITE" id="PS51448"/>
    </source>
</evidence>
<dbReference type="PANTHER" id="PTHR22803">
    <property type="entry name" value="MANNOSE, PHOSPHOLIPASE, LECTIN RECEPTOR RELATED"/>
    <property type="match status" value="1"/>
</dbReference>
<keyword evidence="8" id="KW-1185">Reference proteome</keyword>
<feature type="domain" description="C-type lectin" evidence="5">
    <location>
        <begin position="258"/>
        <end position="375"/>
    </location>
</feature>
<organism evidence="7 8">
    <name type="scientific">Oikopleura dioica</name>
    <name type="common">Tunicate</name>
    <dbReference type="NCBI Taxonomy" id="34765"/>
    <lineage>
        <taxon>Eukaryota</taxon>
        <taxon>Metazoa</taxon>
        <taxon>Chordata</taxon>
        <taxon>Tunicata</taxon>
        <taxon>Appendicularia</taxon>
        <taxon>Copelata</taxon>
        <taxon>Oikopleuridae</taxon>
        <taxon>Oikopleura</taxon>
    </lineage>
</organism>
<dbReference type="Gene3D" id="4.10.110.10">
    <property type="entry name" value="Spasmolytic Protein, domain 1"/>
    <property type="match status" value="1"/>
</dbReference>
<evidence type="ECO:0000259" key="5">
    <source>
        <dbReference type="PROSITE" id="PS50041"/>
    </source>
</evidence>
<keyword evidence="4" id="KW-0812">Transmembrane</keyword>
<protein>
    <submittedName>
        <fullName evidence="7">Oidioi.mRNA.OKI2018_I69.PAR.g9821.t1.cds</fullName>
    </submittedName>
</protein>
<dbReference type="InterPro" id="IPR018378">
    <property type="entry name" value="C-type_lectin_CS"/>
</dbReference>
<comment type="caution">
    <text evidence="2">Lacks conserved residue(s) required for the propagation of feature annotation.</text>
</comment>
<dbReference type="InterPro" id="IPR016186">
    <property type="entry name" value="C-type_lectin-like/link_sf"/>
</dbReference>
<dbReference type="SMART" id="SM00034">
    <property type="entry name" value="CLECT"/>
    <property type="match status" value="2"/>
</dbReference>
<proteinExistence type="predicted"/>
<dbReference type="PROSITE" id="PS51448">
    <property type="entry name" value="P_TREFOIL_2"/>
    <property type="match status" value="1"/>
</dbReference>
<evidence type="ECO:0000313" key="8">
    <source>
        <dbReference type="Proteomes" id="UP001158576"/>
    </source>
</evidence>
<evidence type="ECO:0000256" key="1">
    <source>
        <dbReference type="ARBA" id="ARBA00023157"/>
    </source>
</evidence>
<dbReference type="EMBL" id="OU015568">
    <property type="protein sequence ID" value="CAG5081244.1"/>
    <property type="molecule type" value="Genomic_DNA"/>
</dbReference>
<feature type="domain" description="C-type lectin" evidence="5">
    <location>
        <begin position="1"/>
        <end position="71"/>
    </location>
</feature>
<evidence type="ECO:0000313" key="7">
    <source>
        <dbReference type="EMBL" id="CAG5081244.1"/>
    </source>
</evidence>
<dbReference type="InterPro" id="IPR050111">
    <property type="entry name" value="C-type_lectin/snaclec_domain"/>
</dbReference>
<dbReference type="Gene3D" id="3.10.100.10">
    <property type="entry name" value="Mannose-Binding Protein A, subunit A"/>
    <property type="match status" value="3"/>
</dbReference>
<dbReference type="Proteomes" id="UP001158576">
    <property type="component" value="Chromosome PAR"/>
</dbReference>
<dbReference type="InterPro" id="IPR001304">
    <property type="entry name" value="C-type_lectin-like"/>
</dbReference>
<sequence>MKNLLIGLKYNGLAFPSWTDDQGLTFTNWGPNEPSNAANKCVELLYHGTGIYTPGHWQTVDCDQKRPFVCQLKLDSQYPDDPNQAPNPNNCPTGYYPYDTSCYKLNSAAASRSQARANCESESHSNRGFAGLVTVWNEHESQFVSSMLWGQNNNLWLGMNFAYDADIGRANYYWDDNFPIVFTNWGHDEPKSSTDAQGYVELFKDGTWGISNSTSASLPYICKIETVPTPNPDTDLGESSCEPGWHLLFTDKGEEDLDGKYCYRERLEPKEFGDAYADCNIFGATIMSIHSEFEDKFAQSIIGHDNAWLGAINMPDGNGEVYPTGWQWLDETAFKYTNWAEGEPSLNGDEYCLELWTNGFWNDVACTGRKPYVCQKRSIHSFCAVPGPDRQLCGPINIDEMECADGFGCCWDPEIDQCFRPESTFQCLEMGGTCKPKDYIDCNRGIGPGADICPQDKRCCLDCQTDQCQKEEDQWQADDGECLLAQGQCIFDSLSCSQVIGDGGVFGNEECGGPDDRRCCKKPTGPSTVTITVTVPGSTGTTEPSGGGLSGGAIFGIVFGVICSIIIAGTIAYFSGKNKSSAPLVPQASVSNPITYGKDEEEEDATYMGQMNPAFQENAEDTKE</sequence>
<dbReference type="PROSITE" id="PS00615">
    <property type="entry name" value="C_TYPE_LECTIN_1"/>
    <property type="match status" value="1"/>
</dbReference>
<feature type="domain" description="C-type lectin" evidence="5">
    <location>
        <begin position="98"/>
        <end position="208"/>
    </location>
</feature>